<protein>
    <submittedName>
        <fullName evidence="8">Membrane protein</fullName>
    </submittedName>
</protein>
<evidence type="ECO:0000259" key="7">
    <source>
        <dbReference type="Pfam" id="PF10035"/>
    </source>
</evidence>
<sequence>MTPDQRPKAYVPPMRSAAPAVLDEGRRAQSRRERPSLSRTAVFVNLGLILTALGIVIFKAPNHFALGGTSGVAIILSTLFPTLDVGAFMWILNVALVVAGLVFLDVRTMGWTIFASFALSFYVSLFEWVWPVVDPLTSNKLLELCFAVMLPAAGSALVFNVDASTGGTDILAMILKAHTSLQIGRALLVVDGLIVAFSVGLYGAETGMLCILGLLAKTMIVDDAIEGFNQSKVCTVVTQHPEEIEAFLVDELHRTSTMCDARGGFSGMALTEVTCVLTRSEAVRLRNHLHLTQPGTFMTIVSTSEIVGRGFRNV</sequence>
<evidence type="ECO:0000313" key="8">
    <source>
        <dbReference type="EMBL" id="GJM54406.1"/>
    </source>
</evidence>
<proteinExistence type="predicted"/>
<dbReference type="EMBL" id="BQKC01000001">
    <property type="protein sequence ID" value="GJM54406.1"/>
    <property type="molecule type" value="Genomic_DNA"/>
</dbReference>
<dbReference type="PANTHER" id="PTHR33545:SF9">
    <property type="entry name" value="UPF0750 MEMBRANE PROTEIN YITE"/>
    <property type="match status" value="1"/>
</dbReference>
<dbReference type="GO" id="GO:0005886">
    <property type="term" value="C:plasma membrane"/>
    <property type="evidence" value="ECO:0007669"/>
    <property type="project" value="UniProtKB-SubCell"/>
</dbReference>
<keyword evidence="3 6" id="KW-0812">Transmembrane</keyword>
<evidence type="ECO:0000256" key="4">
    <source>
        <dbReference type="ARBA" id="ARBA00022989"/>
    </source>
</evidence>
<dbReference type="InterPro" id="IPR051461">
    <property type="entry name" value="UPF0750_membrane"/>
</dbReference>
<evidence type="ECO:0000256" key="3">
    <source>
        <dbReference type="ARBA" id="ARBA00022692"/>
    </source>
</evidence>
<dbReference type="Proteomes" id="UP001055025">
    <property type="component" value="Unassembled WGS sequence"/>
</dbReference>
<dbReference type="InterPro" id="IPR015867">
    <property type="entry name" value="N-reg_PII/ATP_PRibTrfase_C"/>
</dbReference>
<comment type="caution">
    <text evidence="8">The sequence shown here is derived from an EMBL/GenBank/DDBJ whole genome shotgun (WGS) entry which is preliminary data.</text>
</comment>
<dbReference type="PIRSF" id="PIRSF006483">
    <property type="entry name" value="Membrane_protein_YitT"/>
    <property type="match status" value="1"/>
</dbReference>
<keyword evidence="9" id="KW-1185">Reference proteome</keyword>
<dbReference type="AlphaFoldDB" id="A0AAV5B0P4"/>
<evidence type="ECO:0000256" key="2">
    <source>
        <dbReference type="ARBA" id="ARBA00022475"/>
    </source>
</evidence>
<evidence type="ECO:0000256" key="5">
    <source>
        <dbReference type="ARBA" id="ARBA00023136"/>
    </source>
</evidence>
<feature type="transmembrane region" description="Helical" evidence="6">
    <location>
        <begin position="87"/>
        <end position="104"/>
    </location>
</feature>
<dbReference type="PANTHER" id="PTHR33545">
    <property type="entry name" value="UPF0750 MEMBRANE PROTEIN YITT-RELATED"/>
    <property type="match status" value="1"/>
</dbReference>
<organism evidence="8 9">
    <name type="scientific">Granulimonas faecalis</name>
    <dbReference type="NCBI Taxonomy" id="2894155"/>
    <lineage>
        <taxon>Bacteria</taxon>
        <taxon>Bacillati</taxon>
        <taxon>Actinomycetota</taxon>
        <taxon>Coriobacteriia</taxon>
        <taxon>Coriobacteriales</taxon>
        <taxon>Kribbibacteriaceae</taxon>
        <taxon>Granulimonas</taxon>
    </lineage>
</organism>
<keyword evidence="5 6" id="KW-0472">Membrane</keyword>
<dbReference type="Gene3D" id="3.30.70.120">
    <property type="match status" value="1"/>
</dbReference>
<evidence type="ECO:0000313" key="9">
    <source>
        <dbReference type="Proteomes" id="UP001055025"/>
    </source>
</evidence>
<dbReference type="InterPro" id="IPR003740">
    <property type="entry name" value="YitT"/>
</dbReference>
<feature type="domain" description="DUF2179" evidence="7">
    <location>
        <begin position="254"/>
        <end position="308"/>
    </location>
</feature>
<accession>A0AAV5B0P4</accession>
<comment type="subcellular location">
    <subcellularLocation>
        <location evidence="1">Cell membrane</location>
        <topology evidence="1">Multi-pass membrane protein</topology>
    </subcellularLocation>
</comment>
<dbReference type="CDD" id="cd16380">
    <property type="entry name" value="YitT_C"/>
    <property type="match status" value="1"/>
</dbReference>
<keyword evidence="2" id="KW-1003">Cell membrane</keyword>
<keyword evidence="4 6" id="KW-1133">Transmembrane helix</keyword>
<feature type="transmembrane region" description="Helical" evidence="6">
    <location>
        <begin position="110"/>
        <end position="129"/>
    </location>
</feature>
<gene>
    <name evidence="8" type="ORF">ATOP_00610</name>
</gene>
<reference evidence="8" key="1">
    <citation type="journal article" date="2022" name="Int. J. Syst. Evol. Microbiol.">
        <title>Granulimonas faecalis gen. nov., sp. nov., and Leptogranulimonas caecicola gen. nov., sp. nov., novel lactate-producing Atopobiaceae bacteria isolated from mouse intestines, and an emended description of the family Atopobiaceae.</title>
        <authorList>
            <person name="Morinaga K."/>
            <person name="Kusada H."/>
            <person name="Sakamoto S."/>
            <person name="Murakami T."/>
            <person name="Toyoda A."/>
            <person name="Mori H."/>
            <person name="Meng X.Y."/>
            <person name="Takashino M."/>
            <person name="Murotomi K."/>
            <person name="Tamaki H."/>
        </authorList>
    </citation>
    <scope>NUCLEOTIDE SEQUENCE</scope>
    <source>
        <strain evidence="8">OPF53</strain>
    </source>
</reference>
<feature type="transmembrane region" description="Helical" evidence="6">
    <location>
        <begin position="36"/>
        <end position="58"/>
    </location>
</feature>
<dbReference type="Pfam" id="PF02588">
    <property type="entry name" value="YitT_membrane"/>
    <property type="match status" value="1"/>
</dbReference>
<dbReference type="InterPro" id="IPR019264">
    <property type="entry name" value="DUF2179"/>
</dbReference>
<evidence type="ECO:0000256" key="1">
    <source>
        <dbReference type="ARBA" id="ARBA00004651"/>
    </source>
</evidence>
<evidence type="ECO:0000256" key="6">
    <source>
        <dbReference type="SAM" id="Phobius"/>
    </source>
</evidence>
<dbReference type="Pfam" id="PF10035">
    <property type="entry name" value="DUF2179"/>
    <property type="match status" value="1"/>
</dbReference>
<feature type="transmembrane region" description="Helical" evidence="6">
    <location>
        <begin position="181"/>
        <end position="204"/>
    </location>
</feature>
<name>A0AAV5B0P4_9ACTN</name>